<accession>A0A6N7QKV7</accession>
<evidence type="ECO:0000259" key="3">
    <source>
        <dbReference type="PROSITE" id="PS50893"/>
    </source>
</evidence>
<comment type="caution">
    <text evidence="4">The sequence shown here is derived from an EMBL/GenBank/DDBJ whole genome shotgun (WGS) entry which is preliminary data.</text>
</comment>
<dbReference type="CDD" id="cd03216">
    <property type="entry name" value="ABC_Carb_Monos_I"/>
    <property type="match status" value="1"/>
</dbReference>
<dbReference type="SMART" id="SM00382">
    <property type="entry name" value="AAA"/>
    <property type="match status" value="1"/>
</dbReference>
<dbReference type="Pfam" id="PF00005">
    <property type="entry name" value="ABC_tran"/>
    <property type="match status" value="2"/>
</dbReference>
<dbReference type="CDD" id="cd03215">
    <property type="entry name" value="ABC_Carb_Monos_II"/>
    <property type="match status" value="1"/>
</dbReference>
<dbReference type="InterPro" id="IPR050107">
    <property type="entry name" value="ABC_carbohydrate_import_ATPase"/>
</dbReference>
<proteinExistence type="predicted"/>
<organism evidence="4 5">
    <name type="scientific">Spiribacter salilacus</name>
    <dbReference type="NCBI Taxonomy" id="2664894"/>
    <lineage>
        <taxon>Bacteria</taxon>
        <taxon>Pseudomonadati</taxon>
        <taxon>Pseudomonadota</taxon>
        <taxon>Gammaproteobacteria</taxon>
        <taxon>Chromatiales</taxon>
        <taxon>Ectothiorhodospiraceae</taxon>
        <taxon>Spiribacter</taxon>
    </lineage>
</organism>
<evidence type="ECO:0000256" key="2">
    <source>
        <dbReference type="ARBA" id="ARBA00022840"/>
    </source>
</evidence>
<dbReference type="InterPro" id="IPR017871">
    <property type="entry name" value="ABC_transporter-like_CS"/>
</dbReference>
<dbReference type="PANTHER" id="PTHR43790:SF4">
    <property type="entry name" value="GUANOSINE IMPORT ATP-BINDING PROTEIN NUPO"/>
    <property type="match status" value="1"/>
</dbReference>
<feature type="domain" description="ABC transporter" evidence="3">
    <location>
        <begin position="259"/>
        <end position="503"/>
    </location>
</feature>
<reference evidence="4 5" key="1">
    <citation type="submission" date="2019-11" db="EMBL/GenBank/DDBJ databases">
        <authorList>
            <person name="Zhang X.Y."/>
        </authorList>
    </citation>
    <scope>NUCLEOTIDE SEQUENCE [LARGE SCALE GENOMIC DNA]</scope>
    <source>
        <strain evidence="4 5">C176</strain>
    </source>
</reference>
<gene>
    <name evidence="4" type="ORF">GH984_00160</name>
</gene>
<dbReference type="GO" id="GO:0005524">
    <property type="term" value="F:ATP binding"/>
    <property type="evidence" value="ECO:0007669"/>
    <property type="project" value="UniProtKB-KW"/>
</dbReference>
<dbReference type="AlphaFoldDB" id="A0A6N7QKV7"/>
<dbReference type="InterPro" id="IPR003439">
    <property type="entry name" value="ABC_transporter-like_ATP-bd"/>
</dbReference>
<feature type="domain" description="ABC transporter" evidence="3">
    <location>
        <begin position="10"/>
        <end position="241"/>
    </location>
</feature>
<dbReference type="PROSITE" id="PS50893">
    <property type="entry name" value="ABC_TRANSPORTER_2"/>
    <property type="match status" value="2"/>
</dbReference>
<protein>
    <submittedName>
        <fullName evidence="4">ATP-binding cassette domain-containing protein</fullName>
    </submittedName>
</protein>
<dbReference type="EMBL" id="WJPP01000001">
    <property type="protein sequence ID" value="MRH77125.1"/>
    <property type="molecule type" value="Genomic_DNA"/>
</dbReference>
<dbReference type="InterPro" id="IPR027417">
    <property type="entry name" value="P-loop_NTPase"/>
</dbReference>
<dbReference type="InterPro" id="IPR003593">
    <property type="entry name" value="AAA+_ATPase"/>
</dbReference>
<dbReference type="SUPFAM" id="SSF52540">
    <property type="entry name" value="P-loop containing nucleoside triphosphate hydrolases"/>
    <property type="match status" value="2"/>
</dbReference>
<evidence type="ECO:0000313" key="4">
    <source>
        <dbReference type="EMBL" id="MRH77125.1"/>
    </source>
</evidence>
<keyword evidence="5" id="KW-1185">Reference proteome</keyword>
<evidence type="ECO:0000256" key="1">
    <source>
        <dbReference type="ARBA" id="ARBA00022741"/>
    </source>
</evidence>
<dbReference type="PROSITE" id="PS00211">
    <property type="entry name" value="ABC_TRANSPORTER_1"/>
    <property type="match status" value="2"/>
</dbReference>
<dbReference type="PANTHER" id="PTHR43790">
    <property type="entry name" value="CARBOHYDRATE TRANSPORT ATP-BINDING PROTEIN MG119-RELATED"/>
    <property type="match status" value="1"/>
</dbReference>
<keyword evidence="1" id="KW-0547">Nucleotide-binding</keyword>
<evidence type="ECO:0000313" key="5">
    <source>
        <dbReference type="Proteomes" id="UP000433788"/>
    </source>
</evidence>
<sequence>MSNKPSEYRLSTQGLTKHYPGTIACQDIDLTIQPGEIHALLGENGAGKSTLVKMIYGVTAPTRGQIFWEGRPVVLRSPAMARELGIGMVFQDFALFESLRVVENVALALPKREPHRVLAKRIQTVSERYGLPIDPEKPVGSLSVGERQRVEIVRSLLQTPRLLIMDEPTSVLAPQAVERLFETLRQIAAEGCSVLYISHKLHEIRALCDRATVLRQGRVTGTCTPADETAGNLARMMIGQALPVVNRPPSKVADVALAVNTPRISSGDEHEVGLEALSFSVSRGEILGIAGISGNGQGELLRLLSGERLAPSADAIRINGEPVGQYGVAKRRERGMAYIPEDRRGQATVADLPLTDNATLTAINTQPITQYGLMRHAAIQAFTQRCIEIYQVVCSGSQAPARSLSGGNLQKFVVGRELLQMPQLLVCAQPTWGVDVGAAAFIRQKLLDLRSEQTAIVVISEEIEELFEISDRIAVIADGRLSPIRSVADSSYEQVGLWMSGLWDSEGALNA</sequence>
<dbReference type="Gene3D" id="3.40.50.300">
    <property type="entry name" value="P-loop containing nucleotide triphosphate hydrolases"/>
    <property type="match status" value="2"/>
</dbReference>
<keyword evidence="2 4" id="KW-0067">ATP-binding</keyword>
<dbReference type="RefSeq" id="WP_153718205.1">
    <property type="nucleotide sequence ID" value="NZ_WJPP01000001.1"/>
</dbReference>
<dbReference type="Proteomes" id="UP000433788">
    <property type="component" value="Unassembled WGS sequence"/>
</dbReference>
<name>A0A6N7QKV7_9GAMM</name>
<dbReference type="GO" id="GO:0016887">
    <property type="term" value="F:ATP hydrolysis activity"/>
    <property type="evidence" value="ECO:0007669"/>
    <property type="project" value="InterPro"/>
</dbReference>